<reference evidence="2" key="1">
    <citation type="journal article" date="2013" name="Science">
        <title>The Amborella genome and the evolution of flowering plants.</title>
        <authorList>
            <consortium name="Amborella Genome Project"/>
        </authorList>
    </citation>
    <scope>NUCLEOTIDE SEQUENCE [LARGE SCALE GENOMIC DNA]</scope>
</reference>
<sequence>MLCKSPLTAIPSPFFPTQKKHGNYTTKFFSLYDQDSEKPISTITENPSKKEGTIKVEFQTLGDSKLGISRYPNFDYNAEGGTGRGKGRKSSDGSSNELMVSFDIGSLYIPPLNYGTTRFLGLPLPPFLKIDIVPEKFDGIINEGTGKVDLEFRAKFCFSAGSLYRPPALMVETILTTEEAKGVIKNGKGERMDDKGKCRLVGVATVDPIHDFLMNAFLGLPTECIADLNAQIFVTS</sequence>
<dbReference type="OrthoDB" id="2019561at2759"/>
<dbReference type="PANTHER" id="PTHR35320">
    <property type="entry name" value="ATP-DEPENDENT CLP PROTEASE ATP-BINDING SUBUNIT"/>
    <property type="match status" value="1"/>
</dbReference>
<dbReference type="eggNOG" id="ENOG502QQJ2">
    <property type="taxonomic scope" value="Eukaryota"/>
</dbReference>
<keyword evidence="2" id="KW-1185">Reference proteome</keyword>
<dbReference type="OMA" id="MGCKINS"/>
<name>U5DG39_AMBTC</name>
<proteinExistence type="predicted"/>
<dbReference type="AlphaFoldDB" id="U5DG39"/>
<dbReference type="HOGENOM" id="CLU_090140_0_0_1"/>
<gene>
    <name evidence="1" type="ORF">AMTR_s00069p00149060</name>
</gene>
<dbReference type="PANTHER" id="PTHR35320:SF1">
    <property type="entry name" value="ATP-DEPENDENT CLP PROTEASE ATP-BINDING SUBUNIT"/>
    <property type="match status" value="1"/>
</dbReference>
<organism evidence="1 2">
    <name type="scientific">Amborella trichopoda</name>
    <dbReference type="NCBI Taxonomy" id="13333"/>
    <lineage>
        <taxon>Eukaryota</taxon>
        <taxon>Viridiplantae</taxon>
        <taxon>Streptophyta</taxon>
        <taxon>Embryophyta</taxon>
        <taxon>Tracheophyta</taxon>
        <taxon>Spermatophyta</taxon>
        <taxon>Magnoliopsida</taxon>
        <taxon>Amborellales</taxon>
        <taxon>Amborellaceae</taxon>
        <taxon>Amborella</taxon>
    </lineage>
</organism>
<evidence type="ECO:0000313" key="2">
    <source>
        <dbReference type="Proteomes" id="UP000017836"/>
    </source>
</evidence>
<dbReference type="EMBL" id="KI392069">
    <property type="protein sequence ID" value="ERN19393.1"/>
    <property type="molecule type" value="Genomic_DNA"/>
</dbReference>
<dbReference type="KEGG" id="atr:18447777"/>
<dbReference type="Gramene" id="ERN19393">
    <property type="protein sequence ID" value="ERN19393"/>
    <property type="gene ID" value="AMTR_s00069p00149060"/>
</dbReference>
<protein>
    <submittedName>
        <fullName evidence="1">Uncharacterized protein</fullName>
    </submittedName>
</protein>
<dbReference type="Proteomes" id="UP000017836">
    <property type="component" value="Unassembled WGS sequence"/>
</dbReference>
<evidence type="ECO:0000313" key="1">
    <source>
        <dbReference type="EMBL" id="ERN19393.1"/>
    </source>
</evidence>
<accession>U5DG39</accession>